<dbReference type="GO" id="GO:0016747">
    <property type="term" value="F:acyltransferase activity, transferring groups other than amino-acyl groups"/>
    <property type="evidence" value="ECO:0007669"/>
    <property type="project" value="InterPro"/>
</dbReference>
<dbReference type="Gene3D" id="3.40.630.30">
    <property type="match status" value="1"/>
</dbReference>
<sequence length="269" mass="30170">MTHSDDLRLKQRLLNAYDTQLREEAEMTSATSYDRDGPLWRGKFDTRGFVSYRDLGGFTGTDLDDLIARTIKHYADDDRIASFEWKTRGHDAPPDLPERLVAHGLQAQEQETVMLGEAASLAVDVSLPPGVRVRRIDDQPNRMPDIVRAAAAQERAFSVAFGVDDFVRRIEKNRGLVEIWVAEARDEVVCTGRLEVVPGTEFAGVWGGGTVPEWRGKGIYRALTAARAKSALRRGVRFLHSDSTEFSRPILQRSGLLPVTTTTPYVWTR</sequence>
<gene>
    <name evidence="2" type="ORF">AVDCRST_MAG86-1576</name>
</gene>
<dbReference type="AlphaFoldDB" id="A0A6J4VCB1"/>
<evidence type="ECO:0000259" key="1">
    <source>
        <dbReference type="PROSITE" id="PS51186"/>
    </source>
</evidence>
<name>A0A6J4VCB1_9DEIN</name>
<dbReference type="InterPro" id="IPR000182">
    <property type="entry name" value="GNAT_dom"/>
</dbReference>
<dbReference type="InterPro" id="IPR016181">
    <property type="entry name" value="Acyl_CoA_acyltransferase"/>
</dbReference>
<organism evidence="2">
    <name type="scientific">uncultured Truepera sp</name>
    <dbReference type="NCBI Taxonomy" id="543023"/>
    <lineage>
        <taxon>Bacteria</taxon>
        <taxon>Thermotogati</taxon>
        <taxon>Deinococcota</taxon>
        <taxon>Deinococci</taxon>
        <taxon>Trueperales</taxon>
        <taxon>Trueperaceae</taxon>
        <taxon>Truepera</taxon>
        <taxon>environmental samples</taxon>
    </lineage>
</organism>
<accession>A0A6J4VCB1</accession>
<dbReference type="CDD" id="cd04301">
    <property type="entry name" value="NAT_SF"/>
    <property type="match status" value="1"/>
</dbReference>
<proteinExistence type="predicted"/>
<protein>
    <recommendedName>
        <fullName evidence="1">N-acetyltransferase domain-containing protein</fullName>
    </recommendedName>
</protein>
<evidence type="ECO:0000313" key="2">
    <source>
        <dbReference type="EMBL" id="CAA9570158.1"/>
    </source>
</evidence>
<dbReference type="PROSITE" id="PS51186">
    <property type="entry name" value="GNAT"/>
    <property type="match status" value="1"/>
</dbReference>
<dbReference type="EMBL" id="CADCWP010000113">
    <property type="protein sequence ID" value="CAA9570158.1"/>
    <property type="molecule type" value="Genomic_DNA"/>
</dbReference>
<feature type="domain" description="N-acetyltransferase" evidence="1">
    <location>
        <begin position="131"/>
        <end position="269"/>
    </location>
</feature>
<dbReference type="SUPFAM" id="SSF55729">
    <property type="entry name" value="Acyl-CoA N-acyltransferases (Nat)"/>
    <property type="match status" value="1"/>
</dbReference>
<reference evidence="2" key="1">
    <citation type="submission" date="2020-02" db="EMBL/GenBank/DDBJ databases">
        <authorList>
            <person name="Meier V. D."/>
        </authorList>
    </citation>
    <scope>NUCLEOTIDE SEQUENCE</scope>
    <source>
        <strain evidence="2">AVDCRST_MAG86</strain>
    </source>
</reference>